<dbReference type="RefSeq" id="WP_138749189.1">
    <property type="nucleotide sequence ID" value="NZ_VCLB01000007.1"/>
</dbReference>
<accession>A0A5C4JQ64</accession>
<sequence>MTEKRLGVPDLVPEEEAREDTVPLLFPVLEGFGPHAKSLYLGNLAAAEDPECLLEAGITETLNVSINMFPGPLTLSDGTHIRRYQLGMIDGAGNDPHLLAAAVHTVEGLMRGYVPAKPHYPKHRKGHVLVHCRGGRSRSVALIALWLSTFARDAFESFDAALAHLRALRGLDENYPLPPMLALAEEVRMRNLLGMTTKP</sequence>
<feature type="domain" description="Tyrosine specific protein phosphatases" evidence="1">
    <location>
        <begin position="128"/>
        <end position="169"/>
    </location>
</feature>
<organism evidence="2 3">
    <name type="scientific">Martelella lutilitoris</name>
    <dbReference type="NCBI Taxonomy" id="2583532"/>
    <lineage>
        <taxon>Bacteria</taxon>
        <taxon>Pseudomonadati</taxon>
        <taxon>Pseudomonadota</taxon>
        <taxon>Alphaproteobacteria</taxon>
        <taxon>Hyphomicrobiales</taxon>
        <taxon>Aurantimonadaceae</taxon>
        <taxon>Martelella</taxon>
    </lineage>
</organism>
<gene>
    <name evidence="2" type="ORF">FF124_14465</name>
</gene>
<evidence type="ECO:0000313" key="3">
    <source>
        <dbReference type="Proteomes" id="UP000307874"/>
    </source>
</evidence>
<dbReference type="SUPFAM" id="SSF52799">
    <property type="entry name" value="(Phosphotyrosine protein) phosphatases II"/>
    <property type="match status" value="1"/>
</dbReference>
<dbReference type="EMBL" id="VCLB01000007">
    <property type="protein sequence ID" value="TNB47362.1"/>
    <property type="molecule type" value="Genomic_DNA"/>
</dbReference>
<dbReference type="CDD" id="cd14498">
    <property type="entry name" value="DSP"/>
    <property type="match status" value="1"/>
</dbReference>
<proteinExistence type="predicted"/>
<name>A0A5C4JQ64_9HYPH</name>
<dbReference type="InterPro" id="IPR000387">
    <property type="entry name" value="Tyr_Pase_dom"/>
</dbReference>
<reference evidence="2 3" key="2">
    <citation type="submission" date="2019-06" db="EMBL/GenBank/DDBJ databases">
        <title>Martelella lutilitoris sp. nov., isolated from a tidal mudflat.</title>
        <authorList>
            <person name="Kim Y.-J."/>
        </authorList>
    </citation>
    <scope>NUCLEOTIDE SEQUENCE [LARGE SCALE GENOMIC DNA]</scope>
    <source>
        <strain evidence="2 3">GH2-6</strain>
    </source>
</reference>
<reference evidence="2 3" key="1">
    <citation type="submission" date="2019-05" db="EMBL/GenBank/DDBJ databases">
        <authorList>
            <person name="Lee S.D."/>
        </authorList>
    </citation>
    <scope>NUCLEOTIDE SEQUENCE [LARGE SCALE GENOMIC DNA]</scope>
    <source>
        <strain evidence="2 3">GH2-6</strain>
    </source>
</reference>
<dbReference type="InterPro" id="IPR029021">
    <property type="entry name" value="Prot-tyrosine_phosphatase-like"/>
</dbReference>
<keyword evidence="3" id="KW-1185">Reference proteome</keyword>
<dbReference type="Gene3D" id="3.90.190.10">
    <property type="entry name" value="Protein tyrosine phosphatase superfamily"/>
    <property type="match status" value="1"/>
</dbReference>
<evidence type="ECO:0000259" key="1">
    <source>
        <dbReference type="PROSITE" id="PS50056"/>
    </source>
</evidence>
<dbReference type="InterPro" id="IPR020422">
    <property type="entry name" value="TYR_PHOSPHATASE_DUAL_dom"/>
</dbReference>
<dbReference type="AlphaFoldDB" id="A0A5C4JQ64"/>
<comment type="caution">
    <text evidence="2">The sequence shown here is derived from an EMBL/GenBank/DDBJ whole genome shotgun (WGS) entry which is preliminary data.</text>
</comment>
<dbReference type="SMART" id="SM00195">
    <property type="entry name" value="DSPc"/>
    <property type="match status" value="1"/>
</dbReference>
<dbReference type="Proteomes" id="UP000307874">
    <property type="component" value="Unassembled WGS sequence"/>
</dbReference>
<dbReference type="OrthoDB" id="8016560at2"/>
<evidence type="ECO:0000313" key="2">
    <source>
        <dbReference type="EMBL" id="TNB47362.1"/>
    </source>
</evidence>
<dbReference type="PROSITE" id="PS50056">
    <property type="entry name" value="TYR_PHOSPHATASE_2"/>
    <property type="match status" value="1"/>
</dbReference>
<protein>
    <submittedName>
        <fullName evidence="2">Dual specificity protein phosphatase family protein</fullName>
    </submittedName>
</protein>